<sequence length="285" mass="30168">MCLRCYKTARKVGGAAHARRIWDQQQSIGRPDGHGRFGILDADQDGQQVLCHECGRWVRGLGAHAWMAHGISAADYRAAHGLARGQSLSAPATRATQSQLARARVGSAGWRRLEAARDPHAAAAARDFTTPMAAATRRDAAPRAARNGEAARKGRVRVCPVCGARWCPLPGGYQRTTCGATDCLRTLAARNARAAAQRRTPPIDQDRAARLQDARGEALVAEARKVHGAGHSLAQIAAVLGIGLATAHRLVTGGAVPRAYRTPPATRDAGTRRKENPASAAADQG</sequence>
<comment type="caution">
    <text evidence="3">The sequence shown here is derived from an EMBL/GenBank/DDBJ whole genome shotgun (WGS) entry which is preliminary data.</text>
</comment>
<dbReference type="EMBL" id="MLCF01000002">
    <property type="protein sequence ID" value="OIV39355.1"/>
    <property type="molecule type" value="Genomic_DNA"/>
</dbReference>
<gene>
    <name evidence="3" type="ORF">BIV57_00470</name>
</gene>
<evidence type="ECO:0000256" key="2">
    <source>
        <dbReference type="SAM" id="MobiDB-lite"/>
    </source>
</evidence>
<dbReference type="AlphaFoldDB" id="A0A1J7BKY1"/>
<proteinExistence type="inferred from homology"/>
<evidence type="ECO:0000256" key="1">
    <source>
        <dbReference type="ARBA" id="ARBA00007031"/>
    </source>
</evidence>
<name>A0A1J7BKY1_9ACTN</name>
<dbReference type="Gene3D" id="1.10.10.1550">
    <property type="entry name" value="ROS/MUCR transcriptional regulator protein"/>
    <property type="match status" value="1"/>
</dbReference>
<dbReference type="GO" id="GO:0006355">
    <property type="term" value="P:regulation of DNA-templated transcription"/>
    <property type="evidence" value="ECO:0007669"/>
    <property type="project" value="InterPro"/>
</dbReference>
<reference evidence="3 4" key="1">
    <citation type="submission" date="2016-10" db="EMBL/GenBank/DDBJ databases">
        <title>Genome sequence of Streptomyces gilvigriseus MUSC 26.</title>
        <authorList>
            <person name="Lee L.-H."/>
            <person name="Ser H.-L."/>
        </authorList>
    </citation>
    <scope>NUCLEOTIDE SEQUENCE [LARGE SCALE GENOMIC DNA]</scope>
    <source>
        <strain evidence="3 4">MUSC 26</strain>
    </source>
</reference>
<feature type="region of interest" description="Disordered" evidence="2">
    <location>
        <begin position="258"/>
        <end position="285"/>
    </location>
</feature>
<dbReference type="GO" id="GO:0003677">
    <property type="term" value="F:DNA binding"/>
    <property type="evidence" value="ECO:0007669"/>
    <property type="project" value="InterPro"/>
</dbReference>
<dbReference type="InterPro" id="IPR008807">
    <property type="entry name" value="ROS_MUCR"/>
</dbReference>
<evidence type="ECO:0000313" key="3">
    <source>
        <dbReference type="EMBL" id="OIV39355.1"/>
    </source>
</evidence>
<accession>A0A1J7BKY1</accession>
<evidence type="ECO:0000313" key="4">
    <source>
        <dbReference type="Proteomes" id="UP000243342"/>
    </source>
</evidence>
<protein>
    <submittedName>
        <fullName evidence="3">Uncharacterized protein</fullName>
    </submittedName>
</protein>
<dbReference type="STRING" id="1428644.BIV57_00470"/>
<keyword evidence="4" id="KW-1185">Reference proteome</keyword>
<dbReference type="GO" id="GO:0008270">
    <property type="term" value="F:zinc ion binding"/>
    <property type="evidence" value="ECO:0007669"/>
    <property type="project" value="InterPro"/>
</dbReference>
<dbReference type="Pfam" id="PF05443">
    <property type="entry name" value="ROS_MUCR"/>
    <property type="match status" value="1"/>
</dbReference>
<organism evidence="3 4">
    <name type="scientific">Mangrovactinospora gilvigrisea</name>
    <dbReference type="NCBI Taxonomy" id="1428644"/>
    <lineage>
        <taxon>Bacteria</taxon>
        <taxon>Bacillati</taxon>
        <taxon>Actinomycetota</taxon>
        <taxon>Actinomycetes</taxon>
        <taxon>Kitasatosporales</taxon>
        <taxon>Streptomycetaceae</taxon>
        <taxon>Mangrovactinospora</taxon>
    </lineage>
</organism>
<comment type="similarity">
    <text evidence="1">Belongs to the ros/MucR family.</text>
</comment>
<dbReference type="Proteomes" id="UP000243342">
    <property type="component" value="Unassembled WGS sequence"/>
</dbReference>
<dbReference type="InterPro" id="IPR041920">
    <property type="entry name" value="ROS/MUCR_sf"/>
</dbReference>